<evidence type="ECO:0000256" key="1">
    <source>
        <dbReference type="SAM" id="Phobius"/>
    </source>
</evidence>
<accession>A0AAV9IPE2</accession>
<keyword evidence="1" id="KW-0472">Membrane</keyword>
<sequence length="189" mass="19846">MRAIDVRADRSMRPARWQACQERVRARRGCVSGILPAARASGRSAMTGITGKRVGMDRGAWVFIAMAVVALLAGMSSVGARSGGEARHSVELLRAERAQLHLLVRELRAAVQSGGKGALPSFTRDQLDALLFGSAQQRGVALKQSAVRASATNGDLVLECSAAGKLLYRFSCPSGGSTPSTFTGVATCT</sequence>
<dbReference type="EMBL" id="JANCYW010000001">
    <property type="protein sequence ID" value="KAK4534194.1"/>
    <property type="molecule type" value="Genomic_DNA"/>
</dbReference>
<dbReference type="AlphaFoldDB" id="A0AAV9IPE2"/>
<name>A0AAV9IPE2_CYACA</name>
<reference evidence="2 3" key="1">
    <citation type="submission" date="2022-07" db="EMBL/GenBank/DDBJ databases">
        <title>Genome-wide signatures of adaptation to extreme environments.</title>
        <authorList>
            <person name="Cho C.H."/>
            <person name="Yoon H.S."/>
        </authorList>
    </citation>
    <scope>NUCLEOTIDE SEQUENCE [LARGE SCALE GENOMIC DNA]</scope>
    <source>
        <strain evidence="2 3">DBV 063 E5</strain>
    </source>
</reference>
<evidence type="ECO:0000313" key="3">
    <source>
        <dbReference type="Proteomes" id="UP001301350"/>
    </source>
</evidence>
<protein>
    <submittedName>
        <fullName evidence="2">Uncharacterized protein</fullName>
    </submittedName>
</protein>
<feature type="transmembrane region" description="Helical" evidence="1">
    <location>
        <begin position="60"/>
        <end position="80"/>
    </location>
</feature>
<keyword evidence="1" id="KW-1133">Transmembrane helix</keyword>
<comment type="caution">
    <text evidence="2">The sequence shown here is derived from an EMBL/GenBank/DDBJ whole genome shotgun (WGS) entry which is preliminary data.</text>
</comment>
<evidence type="ECO:0000313" key="2">
    <source>
        <dbReference type="EMBL" id="KAK4534194.1"/>
    </source>
</evidence>
<organism evidence="2 3">
    <name type="scientific">Cyanidium caldarium</name>
    <name type="common">Red alga</name>
    <dbReference type="NCBI Taxonomy" id="2771"/>
    <lineage>
        <taxon>Eukaryota</taxon>
        <taxon>Rhodophyta</taxon>
        <taxon>Bangiophyceae</taxon>
        <taxon>Cyanidiales</taxon>
        <taxon>Cyanidiaceae</taxon>
        <taxon>Cyanidium</taxon>
    </lineage>
</organism>
<gene>
    <name evidence="2" type="ORF">CDCA_CDCA01G0219</name>
</gene>
<proteinExistence type="predicted"/>
<keyword evidence="3" id="KW-1185">Reference proteome</keyword>
<keyword evidence="1" id="KW-0812">Transmembrane</keyword>
<dbReference type="Proteomes" id="UP001301350">
    <property type="component" value="Unassembled WGS sequence"/>
</dbReference>